<dbReference type="PANTHER" id="PTHR43547:SF2">
    <property type="entry name" value="HYBRID SIGNAL TRANSDUCTION HISTIDINE KINASE C"/>
    <property type="match status" value="1"/>
</dbReference>
<dbReference type="Gene3D" id="1.10.287.130">
    <property type="match status" value="1"/>
</dbReference>
<proteinExistence type="predicted"/>
<dbReference type="InterPro" id="IPR003594">
    <property type="entry name" value="HATPase_dom"/>
</dbReference>
<sequence length="383" mass="42356">MVKILVIEDENPVRRNILEFLLNEGFDAIGAVNGCLGIQIAQVQPPDLIVCDIMMAGVDGYAVLDTLRADPRTSSIPFIFLTAKSNRVDFRTGMEKGADDYITKPFTWEELKAAITTRLAKQTSVSQLHDKIQELQQLNILKDELINSVSHDLRTPLTNMKIAIKMLALATTPEQKQRYLNILQAECAREINLVNNLLDLQRLESQTYRISLQSVNLGEWLPSAIAPFQSRSGELRLKFCADWDRSIPPLISDPDSLERILAELLNNACKYTPQQGEIQLNVCYLPPSPTTAETEAALFRVSNSAEIPSAALPHIFDKFYRVAGADCSKQGGSGLGLSLVQKLVEQLHGSIVVSSESGWTTFSVYLPNLTQPGLASLSSAERN</sequence>
<dbReference type="SMART" id="SM00388">
    <property type="entry name" value="HisKA"/>
    <property type="match status" value="1"/>
</dbReference>
<protein>
    <recommendedName>
        <fullName evidence="2">histidine kinase</fullName>
        <ecNumber evidence="2">2.7.13.3</ecNumber>
    </recommendedName>
</protein>
<evidence type="ECO:0000256" key="2">
    <source>
        <dbReference type="ARBA" id="ARBA00012438"/>
    </source>
</evidence>
<gene>
    <name evidence="9" type="ORF">BH720_19290</name>
</gene>
<dbReference type="EC" id="2.7.13.3" evidence="2"/>
<dbReference type="Pfam" id="PF00072">
    <property type="entry name" value="Response_reg"/>
    <property type="match status" value="1"/>
</dbReference>
<dbReference type="InterPro" id="IPR005467">
    <property type="entry name" value="His_kinase_dom"/>
</dbReference>
<comment type="caution">
    <text evidence="9">The sequence shown here is derived from an EMBL/GenBank/DDBJ whole genome shotgun (WGS) entry which is preliminary data.</text>
</comment>
<dbReference type="PROSITE" id="PS50110">
    <property type="entry name" value="RESPONSE_REGULATORY"/>
    <property type="match status" value="1"/>
</dbReference>
<dbReference type="InterPro" id="IPR011006">
    <property type="entry name" value="CheY-like_superfamily"/>
</dbReference>
<dbReference type="STRING" id="1781255.BH720_19290"/>
<dbReference type="SUPFAM" id="SSF47384">
    <property type="entry name" value="Homodimeric domain of signal transducing histidine kinase"/>
    <property type="match status" value="1"/>
</dbReference>
<dbReference type="PRINTS" id="PR00344">
    <property type="entry name" value="BCTRLSENSOR"/>
</dbReference>
<evidence type="ECO:0000256" key="6">
    <source>
        <dbReference type="PROSITE-ProRule" id="PRU00169"/>
    </source>
</evidence>
<dbReference type="InterPro" id="IPR036890">
    <property type="entry name" value="HATPase_C_sf"/>
</dbReference>
<reference evidence="9" key="1">
    <citation type="submission" date="2016-09" db="EMBL/GenBank/DDBJ databases">
        <title>Draft genome of thermotolerant cyanobacterium Desertifilum sp. strain IPPAS B-1220.</title>
        <authorList>
            <person name="Sinetova M.A."/>
            <person name="Bolakhan K."/>
            <person name="Zayadan B.K."/>
            <person name="Mironov K.S."/>
            <person name="Ustinova V."/>
            <person name="Kupriyanova E.V."/>
            <person name="Sidorov R.A."/>
            <person name="Skrypnik A.N."/>
            <person name="Gogoleva N.E."/>
            <person name="Gogolev Y.V."/>
            <person name="Los D.A."/>
        </authorList>
    </citation>
    <scope>NUCLEOTIDE SEQUENCE [LARGE SCALE GENOMIC DNA]</scope>
    <source>
        <strain evidence="9">IPPAS B-1220</strain>
    </source>
</reference>
<keyword evidence="4" id="KW-0418">Kinase</keyword>
<dbReference type="CDD" id="cd00075">
    <property type="entry name" value="HATPase"/>
    <property type="match status" value="1"/>
</dbReference>
<dbReference type="SUPFAM" id="SSF52172">
    <property type="entry name" value="CheY-like"/>
    <property type="match status" value="1"/>
</dbReference>
<dbReference type="Pfam" id="PF02518">
    <property type="entry name" value="HATPase_c"/>
    <property type="match status" value="1"/>
</dbReference>
<feature type="modified residue" description="4-aspartylphosphate" evidence="6">
    <location>
        <position position="52"/>
    </location>
</feature>
<dbReference type="PROSITE" id="PS50109">
    <property type="entry name" value="HIS_KIN"/>
    <property type="match status" value="1"/>
</dbReference>
<evidence type="ECO:0000256" key="1">
    <source>
        <dbReference type="ARBA" id="ARBA00000085"/>
    </source>
</evidence>
<comment type="catalytic activity">
    <reaction evidence="1">
        <text>ATP + protein L-histidine = ADP + protein N-phospho-L-histidine.</text>
        <dbReference type="EC" id="2.7.13.3"/>
    </reaction>
</comment>
<evidence type="ECO:0000313" key="9">
    <source>
        <dbReference type="EMBL" id="OEJ73388.1"/>
    </source>
</evidence>
<feature type="domain" description="Histidine kinase" evidence="7">
    <location>
        <begin position="148"/>
        <end position="370"/>
    </location>
</feature>
<keyword evidence="3 6" id="KW-0597">Phosphoprotein</keyword>
<dbReference type="InterPro" id="IPR003661">
    <property type="entry name" value="HisK_dim/P_dom"/>
</dbReference>
<accession>A0A1E5QFJ3</accession>
<dbReference type="CDD" id="cd00082">
    <property type="entry name" value="HisKA"/>
    <property type="match status" value="1"/>
</dbReference>
<dbReference type="SUPFAM" id="SSF55874">
    <property type="entry name" value="ATPase domain of HSP90 chaperone/DNA topoisomerase II/histidine kinase"/>
    <property type="match status" value="1"/>
</dbReference>
<dbReference type="Gene3D" id="3.40.50.2300">
    <property type="match status" value="1"/>
</dbReference>
<evidence type="ECO:0000256" key="5">
    <source>
        <dbReference type="ARBA" id="ARBA00023012"/>
    </source>
</evidence>
<dbReference type="Gene3D" id="3.30.565.10">
    <property type="entry name" value="Histidine kinase-like ATPase, C-terminal domain"/>
    <property type="match status" value="1"/>
</dbReference>
<dbReference type="AlphaFoldDB" id="A0A1E5QFJ3"/>
<evidence type="ECO:0000259" key="7">
    <source>
        <dbReference type="PROSITE" id="PS50109"/>
    </source>
</evidence>
<keyword evidence="5" id="KW-0902">Two-component regulatory system</keyword>
<dbReference type="Pfam" id="PF00512">
    <property type="entry name" value="HisKA"/>
    <property type="match status" value="1"/>
</dbReference>
<dbReference type="InterPro" id="IPR001789">
    <property type="entry name" value="Sig_transdc_resp-reg_receiver"/>
</dbReference>
<dbReference type="InterPro" id="IPR036097">
    <property type="entry name" value="HisK_dim/P_sf"/>
</dbReference>
<evidence type="ECO:0000256" key="3">
    <source>
        <dbReference type="ARBA" id="ARBA00022553"/>
    </source>
</evidence>
<dbReference type="PANTHER" id="PTHR43547">
    <property type="entry name" value="TWO-COMPONENT HISTIDINE KINASE"/>
    <property type="match status" value="1"/>
</dbReference>
<dbReference type="GO" id="GO:0000155">
    <property type="term" value="F:phosphorelay sensor kinase activity"/>
    <property type="evidence" value="ECO:0007669"/>
    <property type="project" value="InterPro"/>
</dbReference>
<dbReference type="SMART" id="SM00448">
    <property type="entry name" value="REC"/>
    <property type="match status" value="1"/>
</dbReference>
<keyword evidence="4" id="KW-0808">Transferase</keyword>
<dbReference type="EMBL" id="MJGC01000088">
    <property type="protein sequence ID" value="OEJ73388.1"/>
    <property type="molecule type" value="Genomic_DNA"/>
</dbReference>
<dbReference type="SMART" id="SM00387">
    <property type="entry name" value="HATPase_c"/>
    <property type="match status" value="1"/>
</dbReference>
<name>A0A1E5QFJ3_9CYAN</name>
<evidence type="ECO:0000259" key="8">
    <source>
        <dbReference type="PROSITE" id="PS50110"/>
    </source>
</evidence>
<feature type="domain" description="Response regulatory" evidence="8">
    <location>
        <begin position="3"/>
        <end position="119"/>
    </location>
</feature>
<dbReference type="RefSeq" id="WP_069968859.1">
    <property type="nucleotide sequence ID" value="NZ_CM124774.1"/>
</dbReference>
<dbReference type="OrthoDB" id="9812260at2"/>
<organism evidence="9">
    <name type="scientific">Desertifilum tharense IPPAS B-1220</name>
    <dbReference type="NCBI Taxonomy" id="1781255"/>
    <lineage>
        <taxon>Bacteria</taxon>
        <taxon>Bacillati</taxon>
        <taxon>Cyanobacteriota</taxon>
        <taxon>Cyanophyceae</taxon>
        <taxon>Desertifilales</taxon>
        <taxon>Desertifilaceae</taxon>
        <taxon>Desertifilum</taxon>
    </lineage>
</organism>
<evidence type="ECO:0000256" key="4">
    <source>
        <dbReference type="ARBA" id="ARBA00022777"/>
    </source>
</evidence>
<dbReference type="InterPro" id="IPR004358">
    <property type="entry name" value="Sig_transdc_His_kin-like_C"/>
</dbReference>